<dbReference type="InterPro" id="IPR009721">
    <property type="entry name" value="O-acyltransferase_WSD1_C"/>
</dbReference>
<dbReference type="Pfam" id="PF06974">
    <property type="entry name" value="WS_DGAT_C"/>
    <property type="match status" value="1"/>
</dbReference>
<evidence type="ECO:0000256" key="7">
    <source>
        <dbReference type="ARBA" id="ARBA00022798"/>
    </source>
</evidence>
<dbReference type="EMBL" id="BAAAWD010000015">
    <property type="protein sequence ID" value="GAA3022927.1"/>
    <property type="molecule type" value="Genomic_DNA"/>
</dbReference>
<keyword evidence="5 11" id="KW-0444">Lipid biosynthesis</keyword>
<keyword evidence="7 11" id="KW-0319">Glycerol metabolism</keyword>
<evidence type="ECO:0000256" key="4">
    <source>
        <dbReference type="ARBA" id="ARBA00013244"/>
    </source>
</evidence>
<dbReference type="PANTHER" id="PTHR31650:SF1">
    <property type="entry name" value="WAX ESTER SYNTHASE_DIACYLGLYCEROL ACYLTRANSFERASE 4-RELATED"/>
    <property type="match status" value="1"/>
</dbReference>
<feature type="region of interest" description="Disordered" evidence="12">
    <location>
        <begin position="37"/>
        <end position="69"/>
    </location>
</feature>
<evidence type="ECO:0000256" key="2">
    <source>
        <dbReference type="ARBA" id="ARBA00005189"/>
    </source>
</evidence>
<dbReference type="Pfam" id="PF03007">
    <property type="entry name" value="WS_DGAT_cat"/>
    <property type="match status" value="1"/>
</dbReference>
<reference evidence="16" key="1">
    <citation type="journal article" date="2019" name="Int. J. Syst. Evol. Microbiol.">
        <title>The Global Catalogue of Microorganisms (GCM) 10K type strain sequencing project: providing services to taxonomists for standard genome sequencing and annotation.</title>
        <authorList>
            <consortium name="The Broad Institute Genomics Platform"/>
            <consortium name="The Broad Institute Genome Sequencing Center for Infectious Disease"/>
            <person name="Wu L."/>
            <person name="Ma J."/>
        </authorList>
    </citation>
    <scope>NUCLEOTIDE SEQUENCE [LARGE SCALE GENOMIC DNA]</scope>
    <source>
        <strain evidence="16">JCM 3106</strain>
    </source>
</reference>
<feature type="domain" description="O-acyltransferase WSD1 C-terminal" evidence="14">
    <location>
        <begin position="361"/>
        <end position="510"/>
    </location>
</feature>
<evidence type="ECO:0000259" key="14">
    <source>
        <dbReference type="Pfam" id="PF06974"/>
    </source>
</evidence>
<dbReference type="PANTHER" id="PTHR31650">
    <property type="entry name" value="O-ACYLTRANSFERASE (WSD1-LIKE) FAMILY PROTEIN"/>
    <property type="match status" value="1"/>
</dbReference>
<proteinExistence type="inferred from homology"/>
<sequence>MRQLTALDAQFLHAESATTAAHVAGLAVLAPCPGGSANPRGSEGPAGSGGFGDSGDPLGSGDAGSSGGAATVTRERLIGLLRERLHLTPALRMRLVTVPFGLDRPYWTEDTGVDVADHVHEVTLAPPGDDARLAEEVARIHERHLDRTRPLWEMHLIHGLTGGRVALYAKVHHCAIDGVSGAETIAALLDLTPEPRAVEPPPPPTAPATTAPGLAGMLAGAMARTVLQPARTLYSLGRMAAELDTMPLASALPGARQVAAAATRMVTGRMEELPELPVLAAPRTPFNGPIGAERRFAFGSIPLADVKRIAKDAGASVNDVVMTLCASALRAWLRERDALPDRPLIAAVPVALRDGGCGRLGNQISVMVTPIPTDLACPRERLRVMAGTMRAAKRRFAGSPAGWLGELSSMLPAAVTALATSAVFRLASIVLPPVNLIVSNVPGPQLPLYLCGARVLAYHPMSVLTDVSGGVSITCFSYDGSLDFGILSCPDRVADVWRLMSHLREAMDELGDHPRAEGGRVPAGRGGGDVSLFR</sequence>
<evidence type="ECO:0000313" key="15">
    <source>
        <dbReference type="EMBL" id="GAA3022927.1"/>
    </source>
</evidence>
<comment type="similarity">
    <text evidence="3 11">Belongs to the long-chain O-acyltransferase family.</text>
</comment>
<evidence type="ECO:0000256" key="6">
    <source>
        <dbReference type="ARBA" id="ARBA00022679"/>
    </source>
</evidence>
<dbReference type="Gene3D" id="3.30.559.10">
    <property type="entry name" value="Chloramphenicol acetyltransferase-like domain"/>
    <property type="match status" value="1"/>
</dbReference>
<dbReference type="InterPro" id="IPR023213">
    <property type="entry name" value="CAT-like_dom_sf"/>
</dbReference>
<comment type="pathway">
    <text evidence="2">Lipid metabolism.</text>
</comment>
<feature type="compositionally biased region" description="Gly residues" evidence="12">
    <location>
        <begin position="44"/>
        <end position="53"/>
    </location>
</feature>
<dbReference type="SUPFAM" id="SSF52777">
    <property type="entry name" value="CoA-dependent acyltransferases"/>
    <property type="match status" value="2"/>
</dbReference>
<dbReference type="InterPro" id="IPR045034">
    <property type="entry name" value="O-acyltransferase_WSD1-like"/>
</dbReference>
<evidence type="ECO:0000256" key="12">
    <source>
        <dbReference type="SAM" id="MobiDB-lite"/>
    </source>
</evidence>
<evidence type="ECO:0000256" key="10">
    <source>
        <dbReference type="ARBA" id="ARBA00048109"/>
    </source>
</evidence>
<dbReference type="Proteomes" id="UP001499930">
    <property type="component" value="Unassembled WGS sequence"/>
</dbReference>
<keyword evidence="9 11" id="KW-0012">Acyltransferase</keyword>
<evidence type="ECO:0000313" key="16">
    <source>
        <dbReference type="Proteomes" id="UP001499930"/>
    </source>
</evidence>
<dbReference type="NCBIfam" id="TIGR02946">
    <property type="entry name" value="acyl_WS_DGAT"/>
    <property type="match status" value="1"/>
</dbReference>
<organism evidence="15 16">
    <name type="scientific">Streptosporangium longisporum</name>
    <dbReference type="NCBI Taxonomy" id="46187"/>
    <lineage>
        <taxon>Bacteria</taxon>
        <taxon>Bacillati</taxon>
        <taxon>Actinomycetota</taxon>
        <taxon>Actinomycetes</taxon>
        <taxon>Streptosporangiales</taxon>
        <taxon>Streptosporangiaceae</taxon>
        <taxon>Streptosporangium</taxon>
    </lineage>
</organism>
<keyword evidence="6 11" id="KW-0808">Transferase</keyword>
<dbReference type="EC" id="2.3.1.20" evidence="4 11"/>
<accession>A0ABP6KVA4</accession>
<protein>
    <recommendedName>
        <fullName evidence="4 11">Diacylglycerol O-acyltransferase</fullName>
        <ecNumber evidence="4 11">2.3.1.20</ecNumber>
    </recommendedName>
</protein>
<evidence type="ECO:0000256" key="8">
    <source>
        <dbReference type="ARBA" id="ARBA00023098"/>
    </source>
</evidence>
<comment type="caution">
    <text evidence="15">The sequence shown here is derived from an EMBL/GenBank/DDBJ whole genome shotgun (WGS) entry which is preliminary data.</text>
</comment>
<keyword evidence="8 11" id="KW-0443">Lipid metabolism</keyword>
<feature type="domain" description="O-acyltransferase WSD1-like N-terminal" evidence="13">
    <location>
        <begin position="4"/>
        <end position="321"/>
    </location>
</feature>
<evidence type="ECO:0000256" key="11">
    <source>
        <dbReference type="RuleBase" id="RU361241"/>
    </source>
</evidence>
<name>A0ABP6KVA4_9ACTN</name>
<evidence type="ECO:0000256" key="9">
    <source>
        <dbReference type="ARBA" id="ARBA00023315"/>
    </source>
</evidence>
<gene>
    <name evidence="15" type="ORF">GCM10017559_55120</name>
</gene>
<comment type="catalytic activity">
    <reaction evidence="10 11">
        <text>an acyl-CoA + a 1,2-diacyl-sn-glycerol = a triacyl-sn-glycerol + CoA</text>
        <dbReference type="Rhea" id="RHEA:10868"/>
        <dbReference type="ChEBI" id="CHEBI:17815"/>
        <dbReference type="ChEBI" id="CHEBI:57287"/>
        <dbReference type="ChEBI" id="CHEBI:58342"/>
        <dbReference type="ChEBI" id="CHEBI:64615"/>
        <dbReference type="EC" id="2.3.1.20"/>
    </reaction>
</comment>
<dbReference type="RefSeq" id="WP_344900365.1">
    <property type="nucleotide sequence ID" value="NZ_BAAAWD010000015.1"/>
</dbReference>
<evidence type="ECO:0000256" key="3">
    <source>
        <dbReference type="ARBA" id="ARBA00009587"/>
    </source>
</evidence>
<dbReference type="InterPro" id="IPR014292">
    <property type="entry name" value="Acyl_transf_WS/DGAT"/>
</dbReference>
<keyword evidence="16" id="KW-1185">Reference proteome</keyword>
<evidence type="ECO:0000259" key="13">
    <source>
        <dbReference type="Pfam" id="PF03007"/>
    </source>
</evidence>
<feature type="region of interest" description="Disordered" evidence="12">
    <location>
        <begin position="511"/>
        <end position="534"/>
    </location>
</feature>
<evidence type="ECO:0000256" key="5">
    <source>
        <dbReference type="ARBA" id="ARBA00022516"/>
    </source>
</evidence>
<dbReference type="InterPro" id="IPR004255">
    <property type="entry name" value="O-acyltransferase_WSD1_N"/>
</dbReference>
<evidence type="ECO:0000256" key="1">
    <source>
        <dbReference type="ARBA" id="ARBA00004771"/>
    </source>
</evidence>
<dbReference type="Gene3D" id="3.30.559.30">
    <property type="entry name" value="Nonribosomal peptide synthetase, condensation domain"/>
    <property type="match status" value="1"/>
</dbReference>
<feature type="compositionally biased region" description="Gly residues" evidence="12">
    <location>
        <begin position="524"/>
        <end position="534"/>
    </location>
</feature>
<comment type="pathway">
    <text evidence="1 11">Glycerolipid metabolism; triacylglycerol biosynthesis.</text>
</comment>